<evidence type="ECO:0000313" key="2">
    <source>
        <dbReference type="Proteomes" id="UP001319921"/>
    </source>
</evidence>
<name>A0AAQ4CRS7_9CREN</name>
<dbReference type="AlphaFoldDB" id="A0AAQ4CRS7"/>
<sequence>MLLELVEIINREYAKTQIVVLTATLDNSKELEERLTNINDLETITISGKLFRRPNYTYFVQRILSLSEIANIISELIKSDENTLVFTPSINVAERLKKY</sequence>
<accession>A0AAQ4CRS7</accession>
<dbReference type="EMBL" id="AP025226">
    <property type="protein sequence ID" value="BDB98508.1"/>
    <property type="molecule type" value="Genomic_DNA"/>
</dbReference>
<gene>
    <name evidence="1" type="ORF">SACC_15250</name>
</gene>
<reference evidence="1 2" key="1">
    <citation type="journal article" date="2022" name="Microbiol. Resour. Announc.">
        <title>Complete Genome Sequence of the Hyperthermophilic and Acidophilic Archaeon Saccharolobus caldissimus Strain HS-3T.</title>
        <authorList>
            <person name="Sakai H.D."/>
            <person name="Kurosawa N."/>
        </authorList>
    </citation>
    <scope>NUCLEOTIDE SEQUENCE [LARGE SCALE GENOMIC DNA]</scope>
    <source>
        <strain evidence="1 2">JCM32116</strain>
    </source>
</reference>
<dbReference type="SUPFAM" id="SSF52540">
    <property type="entry name" value="P-loop containing nucleoside triphosphate hydrolases"/>
    <property type="match status" value="1"/>
</dbReference>
<protein>
    <submittedName>
        <fullName evidence="1">Uncharacterized protein</fullName>
    </submittedName>
</protein>
<evidence type="ECO:0000313" key="1">
    <source>
        <dbReference type="EMBL" id="BDB98508.1"/>
    </source>
</evidence>
<proteinExistence type="predicted"/>
<dbReference type="Proteomes" id="UP001319921">
    <property type="component" value="Chromosome"/>
</dbReference>
<dbReference type="InterPro" id="IPR027417">
    <property type="entry name" value="P-loop_NTPase"/>
</dbReference>
<keyword evidence="2" id="KW-1185">Reference proteome</keyword>
<dbReference type="KEGG" id="scas:SACC_15250"/>
<organism evidence="1 2">
    <name type="scientific">Saccharolobus caldissimus</name>
    <dbReference type="NCBI Taxonomy" id="1702097"/>
    <lineage>
        <taxon>Archaea</taxon>
        <taxon>Thermoproteota</taxon>
        <taxon>Thermoprotei</taxon>
        <taxon>Sulfolobales</taxon>
        <taxon>Sulfolobaceae</taxon>
        <taxon>Saccharolobus</taxon>
    </lineage>
</organism>